<dbReference type="OrthoDB" id="6444714at2"/>
<comment type="caution">
    <text evidence="1">The sequence shown here is derived from an EMBL/GenBank/DDBJ whole genome shotgun (WGS) entry which is preliminary data.</text>
</comment>
<evidence type="ECO:0000313" key="2">
    <source>
        <dbReference type="Proteomes" id="UP000214646"/>
    </source>
</evidence>
<accession>A0A225DM31</accession>
<dbReference type="RefSeq" id="WP_088255268.1">
    <property type="nucleotide sequence ID" value="NZ_NIDE01000005.1"/>
</dbReference>
<proteinExistence type="predicted"/>
<sequence length="131" mass="14564">MHHIYSTMANNNEYVRYSQHGPNGVNVAERSVLIKGGAGVNKKHLQTPLGVHTAVEDADMEWLKDDFAFKQHMANGYIVVQKHKTDPEVAAADMVTHDRKTDACPIVPQDFKDDAKKETLKPVVNKKAKAA</sequence>
<gene>
    <name evidence="1" type="ORF">FRUB_04131</name>
</gene>
<evidence type="ECO:0000313" key="1">
    <source>
        <dbReference type="EMBL" id="OWK42053.1"/>
    </source>
</evidence>
<name>A0A225DM31_9BACT</name>
<keyword evidence="2" id="KW-1185">Reference proteome</keyword>
<dbReference type="Proteomes" id="UP000214646">
    <property type="component" value="Unassembled WGS sequence"/>
</dbReference>
<protein>
    <submittedName>
        <fullName evidence="1">Phage protein</fullName>
    </submittedName>
</protein>
<organism evidence="1 2">
    <name type="scientific">Fimbriiglobus ruber</name>
    <dbReference type="NCBI Taxonomy" id="1908690"/>
    <lineage>
        <taxon>Bacteria</taxon>
        <taxon>Pseudomonadati</taxon>
        <taxon>Planctomycetota</taxon>
        <taxon>Planctomycetia</taxon>
        <taxon>Gemmatales</taxon>
        <taxon>Gemmataceae</taxon>
        <taxon>Fimbriiglobus</taxon>
    </lineage>
</organism>
<dbReference type="EMBL" id="NIDE01000005">
    <property type="protein sequence ID" value="OWK42053.1"/>
    <property type="molecule type" value="Genomic_DNA"/>
</dbReference>
<dbReference type="AlphaFoldDB" id="A0A225DM31"/>
<reference evidence="2" key="1">
    <citation type="submission" date="2017-06" db="EMBL/GenBank/DDBJ databases">
        <title>Genome analysis of Fimbriiglobus ruber SP5, the first member of the order Planctomycetales with confirmed chitinolytic capability.</title>
        <authorList>
            <person name="Ravin N.V."/>
            <person name="Rakitin A.L."/>
            <person name="Ivanova A.A."/>
            <person name="Beletsky A.V."/>
            <person name="Kulichevskaya I.S."/>
            <person name="Mardanov A.V."/>
            <person name="Dedysh S.N."/>
        </authorList>
    </citation>
    <scope>NUCLEOTIDE SEQUENCE [LARGE SCALE GENOMIC DNA]</scope>
    <source>
        <strain evidence="2">SP5</strain>
    </source>
</reference>